<dbReference type="Gene3D" id="3.30.420.40">
    <property type="match status" value="2"/>
</dbReference>
<dbReference type="InterPro" id="IPR000890">
    <property type="entry name" value="Aliphatic_acid_kin_short-chain"/>
</dbReference>
<dbReference type="NCBIfam" id="TIGR00016">
    <property type="entry name" value="ackA"/>
    <property type="match status" value="1"/>
</dbReference>
<feature type="site" description="Transition state stabilizer" evidence="6">
    <location>
        <position position="142"/>
    </location>
</feature>
<feature type="site" description="Transition state stabilizer" evidence="6">
    <location>
        <position position="201"/>
    </location>
</feature>
<dbReference type="SUPFAM" id="SSF53067">
    <property type="entry name" value="Actin-like ATPase domain"/>
    <property type="match status" value="2"/>
</dbReference>
<feature type="region of interest" description="Disordered" evidence="8">
    <location>
        <begin position="356"/>
        <end position="385"/>
    </location>
</feature>
<comment type="cofactor">
    <cofactor evidence="6">
        <name>Mg(2+)</name>
        <dbReference type="ChEBI" id="CHEBI:18420"/>
    </cofactor>
    <cofactor evidence="6">
        <name>Mn(2+)</name>
        <dbReference type="ChEBI" id="CHEBI:29035"/>
    </cofactor>
    <text evidence="6">Mg(2+). Can also accept Mn(2+).</text>
</comment>
<feature type="binding site" evidence="6">
    <location>
        <position position="342"/>
    </location>
    <ligand>
        <name>Mg(2+)</name>
        <dbReference type="ChEBI" id="CHEBI:18420"/>
    </ligand>
</feature>
<comment type="function">
    <text evidence="6">Catalyzes the formation of acetyl phosphate from acetate and ATP. Can also catalyze the reverse reaction.</text>
</comment>
<feature type="binding site" evidence="6">
    <location>
        <position position="53"/>
    </location>
    <ligand>
        <name>substrate</name>
    </ligand>
</feature>
<reference evidence="9 10" key="1">
    <citation type="submission" date="2023-07" db="EMBL/GenBank/DDBJ databases">
        <title>Sequencing the genomes of 1000 actinobacteria strains.</title>
        <authorList>
            <person name="Klenk H.-P."/>
        </authorList>
    </citation>
    <scope>NUCLEOTIDE SEQUENCE [LARGE SCALE GENOMIC DNA]</scope>
    <source>
        <strain evidence="9 10">DSM 43749</strain>
    </source>
</reference>
<dbReference type="PROSITE" id="PS01076">
    <property type="entry name" value="ACETATE_KINASE_2"/>
    <property type="match status" value="1"/>
</dbReference>
<comment type="subunit">
    <text evidence="6">Homodimer.</text>
</comment>
<evidence type="ECO:0000256" key="5">
    <source>
        <dbReference type="ARBA" id="ARBA00022840"/>
    </source>
</evidence>
<dbReference type="InterPro" id="IPR023865">
    <property type="entry name" value="Aliphatic_acid_kinase_CS"/>
</dbReference>
<evidence type="ECO:0000256" key="4">
    <source>
        <dbReference type="ARBA" id="ARBA00022777"/>
    </source>
</evidence>
<feature type="binding site" evidence="6">
    <location>
        <begin position="288"/>
        <end position="292"/>
    </location>
    <ligand>
        <name>ATP</name>
        <dbReference type="ChEBI" id="CHEBI:30616"/>
    </ligand>
</feature>
<comment type="similarity">
    <text evidence="1 6 7">Belongs to the acetokinase family.</text>
</comment>
<sequence length="385" mass="40227">MDVLVVNAGSSSLKLTVLGQDDTVLAEHHVERWDGNALDLDLDLPPVDAVGHRVVHGGARFTGPVVIDADVREGIAALTDLAPLHQPRALAGIDAARALFPDVPHVACFDTAFHATLSPVASTYPLPEEWRARWDLRRYGFHGLSHAYASRRAVELTGLPGARVVTCHLGAGCSLAAVRHGRSIDTTMGFTPLGGLPMATRSGDLDPGLLLRLLHHLTADDLADGLAHRSGLLGLSGHADLRDVHEAIAAGSHDAHLALDVFTHRLCQGIAAMAASLGGLDVLVFTGGIGEHDPVVRARAVEGLAFLGLRLGPTRNAAAAHGDTRITSDTSTASAWVVRAREDVQVAAGVRQALRALPESSPDTAPDPAHRGPSSQGAVPRVGAP</sequence>
<keyword evidence="2 6" id="KW-0808">Transferase</keyword>
<dbReference type="GO" id="GO:0008776">
    <property type="term" value="F:acetate kinase activity"/>
    <property type="evidence" value="ECO:0007669"/>
    <property type="project" value="UniProtKB-EC"/>
</dbReference>
<dbReference type="PRINTS" id="PR00471">
    <property type="entry name" value="ACETATEKNASE"/>
</dbReference>
<dbReference type="RefSeq" id="WP_310304349.1">
    <property type="nucleotide sequence ID" value="NZ_BAAAXB010000001.1"/>
</dbReference>
<keyword evidence="4 6" id="KW-0418">Kinase</keyword>
<protein>
    <recommendedName>
        <fullName evidence="6">Acetate kinase</fullName>
        <ecNumber evidence="6">2.7.2.1</ecNumber>
    </recommendedName>
    <alternativeName>
        <fullName evidence="6">Acetokinase</fullName>
    </alternativeName>
</protein>
<evidence type="ECO:0000256" key="7">
    <source>
        <dbReference type="RuleBase" id="RU003835"/>
    </source>
</evidence>
<dbReference type="HAMAP" id="MF_00020">
    <property type="entry name" value="Acetate_kinase"/>
    <property type="match status" value="1"/>
</dbReference>
<evidence type="ECO:0000256" key="2">
    <source>
        <dbReference type="ARBA" id="ARBA00022679"/>
    </source>
</evidence>
<evidence type="ECO:0000256" key="3">
    <source>
        <dbReference type="ARBA" id="ARBA00022741"/>
    </source>
</evidence>
<feature type="binding site" evidence="6">
    <location>
        <begin position="240"/>
        <end position="242"/>
    </location>
    <ligand>
        <name>ATP</name>
        <dbReference type="ChEBI" id="CHEBI:30616"/>
    </ligand>
</feature>
<dbReference type="PANTHER" id="PTHR21060">
    <property type="entry name" value="ACETATE KINASE"/>
    <property type="match status" value="1"/>
</dbReference>
<comment type="pathway">
    <text evidence="6">Metabolic intermediate biosynthesis; acetyl-CoA biosynthesis; acetyl-CoA from acetate: step 1/2.</text>
</comment>
<dbReference type="InterPro" id="IPR004372">
    <property type="entry name" value="Ac/propionate_kinase"/>
</dbReference>
<dbReference type="PIRSF" id="PIRSF000722">
    <property type="entry name" value="Acetate_prop_kin"/>
    <property type="match status" value="1"/>
</dbReference>
<evidence type="ECO:0000256" key="1">
    <source>
        <dbReference type="ARBA" id="ARBA00008748"/>
    </source>
</evidence>
<comment type="caution">
    <text evidence="9">The sequence shown here is derived from an EMBL/GenBank/DDBJ whole genome shotgun (WGS) entry which is preliminary data.</text>
</comment>
<keyword evidence="6" id="KW-0479">Metal-binding</keyword>
<name>A0ABU1PPP7_9PSEU</name>
<organism evidence="9 10">
    <name type="scientific">Saccharothrix longispora</name>
    <dbReference type="NCBI Taxonomy" id="33920"/>
    <lineage>
        <taxon>Bacteria</taxon>
        <taxon>Bacillati</taxon>
        <taxon>Actinomycetota</taxon>
        <taxon>Actinomycetes</taxon>
        <taxon>Pseudonocardiales</taxon>
        <taxon>Pseudonocardiaceae</taxon>
        <taxon>Saccharothrix</taxon>
    </lineage>
</organism>
<keyword evidence="10" id="KW-1185">Reference proteome</keyword>
<keyword evidence="6" id="KW-0963">Cytoplasm</keyword>
<keyword evidence="3 6" id="KW-0547">Nucleotide-binding</keyword>
<feature type="binding site" evidence="6">
    <location>
        <begin position="168"/>
        <end position="172"/>
    </location>
    <ligand>
        <name>ATP</name>
        <dbReference type="ChEBI" id="CHEBI:30616"/>
    </ligand>
</feature>
<dbReference type="PANTHER" id="PTHR21060:SF15">
    <property type="entry name" value="ACETATE KINASE-RELATED"/>
    <property type="match status" value="1"/>
</dbReference>
<dbReference type="Pfam" id="PF00871">
    <property type="entry name" value="Acetate_kinase"/>
    <property type="match status" value="1"/>
</dbReference>
<keyword evidence="5 6" id="KW-0067">ATP-binding</keyword>
<feature type="active site" description="Proton donor/acceptor" evidence="6">
    <location>
        <position position="110"/>
    </location>
</feature>
<gene>
    <name evidence="6" type="primary">ackA</name>
    <name evidence="9" type="ORF">J2S66_001026</name>
</gene>
<evidence type="ECO:0000313" key="10">
    <source>
        <dbReference type="Proteomes" id="UP001268819"/>
    </source>
</evidence>
<dbReference type="Proteomes" id="UP001268819">
    <property type="component" value="Unassembled WGS sequence"/>
</dbReference>
<evidence type="ECO:0000313" key="9">
    <source>
        <dbReference type="EMBL" id="MDR6592642.1"/>
    </source>
</evidence>
<comment type="caution">
    <text evidence="6">Lacks conserved residue(s) required for the propagation of feature annotation.</text>
</comment>
<dbReference type="EMBL" id="JAVDSG010000001">
    <property type="protein sequence ID" value="MDR6592642.1"/>
    <property type="molecule type" value="Genomic_DNA"/>
</dbReference>
<keyword evidence="6" id="KW-0460">Magnesium</keyword>
<dbReference type="InterPro" id="IPR043129">
    <property type="entry name" value="ATPase_NBD"/>
</dbReference>
<comment type="subcellular location">
    <subcellularLocation>
        <location evidence="6">Cytoplasm</location>
    </subcellularLocation>
</comment>
<evidence type="ECO:0000256" key="8">
    <source>
        <dbReference type="SAM" id="MobiDB-lite"/>
    </source>
</evidence>
<comment type="catalytic activity">
    <reaction evidence="6">
        <text>acetate + ATP = acetyl phosphate + ADP</text>
        <dbReference type="Rhea" id="RHEA:11352"/>
        <dbReference type="ChEBI" id="CHEBI:22191"/>
        <dbReference type="ChEBI" id="CHEBI:30089"/>
        <dbReference type="ChEBI" id="CHEBI:30616"/>
        <dbReference type="ChEBI" id="CHEBI:456216"/>
        <dbReference type="EC" id="2.7.2.1"/>
    </reaction>
</comment>
<evidence type="ECO:0000256" key="6">
    <source>
        <dbReference type="HAMAP-Rule" id="MF_00020"/>
    </source>
</evidence>
<dbReference type="EC" id="2.7.2.1" evidence="6"/>
<dbReference type="PROSITE" id="PS01075">
    <property type="entry name" value="ACETATE_KINASE_1"/>
    <property type="match status" value="1"/>
</dbReference>
<proteinExistence type="inferred from homology"/>
<accession>A0ABU1PPP7</accession>